<dbReference type="Proteomes" id="UP000324222">
    <property type="component" value="Unassembled WGS sequence"/>
</dbReference>
<proteinExistence type="predicted"/>
<sequence length="244" mass="26179">MLTSDEQGLASILCFSPPSVEITQRPPAAHCTYIKGVVSWLLAGIVPHIDRMASQIGRCGCESVSKAHFLVFSLPFPTLMKITRRLNTASVSGANSGGGGVWRRCVARGGGGRHGEVVWIQEEGGKKSTTVSRGQLVCETRREITWRDKAEDRRLLHPLCSSAAYCFGSGRSAKRGGKVLSDPTKKSSRLDTPPAIESLPHDVPYCAGRPSAARQAGWAARGDRRGVSLEASTLAKNGLKINNL</sequence>
<comment type="caution">
    <text evidence="2">The sequence shown here is derived from an EMBL/GenBank/DDBJ whole genome shotgun (WGS) entry which is preliminary data.</text>
</comment>
<evidence type="ECO:0000256" key="1">
    <source>
        <dbReference type="SAM" id="MobiDB-lite"/>
    </source>
</evidence>
<gene>
    <name evidence="2" type="ORF">E2C01_070119</name>
</gene>
<dbReference type="EMBL" id="VSRR010041735">
    <property type="protein sequence ID" value="MPC75725.1"/>
    <property type="molecule type" value="Genomic_DNA"/>
</dbReference>
<name>A0A5B7I0Q7_PORTR</name>
<organism evidence="2 3">
    <name type="scientific">Portunus trituberculatus</name>
    <name type="common">Swimming crab</name>
    <name type="synonym">Neptunus trituberculatus</name>
    <dbReference type="NCBI Taxonomy" id="210409"/>
    <lineage>
        <taxon>Eukaryota</taxon>
        <taxon>Metazoa</taxon>
        <taxon>Ecdysozoa</taxon>
        <taxon>Arthropoda</taxon>
        <taxon>Crustacea</taxon>
        <taxon>Multicrustacea</taxon>
        <taxon>Malacostraca</taxon>
        <taxon>Eumalacostraca</taxon>
        <taxon>Eucarida</taxon>
        <taxon>Decapoda</taxon>
        <taxon>Pleocyemata</taxon>
        <taxon>Brachyura</taxon>
        <taxon>Eubrachyura</taxon>
        <taxon>Portunoidea</taxon>
        <taxon>Portunidae</taxon>
        <taxon>Portuninae</taxon>
        <taxon>Portunus</taxon>
    </lineage>
</organism>
<dbReference type="AlphaFoldDB" id="A0A5B7I0Q7"/>
<evidence type="ECO:0000313" key="3">
    <source>
        <dbReference type="Proteomes" id="UP000324222"/>
    </source>
</evidence>
<feature type="region of interest" description="Disordered" evidence="1">
    <location>
        <begin position="173"/>
        <end position="194"/>
    </location>
</feature>
<evidence type="ECO:0000313" key="2">
    <source>
        <dbReference type="EMBL" id="MPC75725.1"/>
    </source>
</evidence>
<accession>A0A5B7I0Q7</accession>
<protein>
    <submittedName>
        <fullName evidence="2">Uncharacterized protein</fullName>
    </submittedName>
</protein>
<reference evidence="2 3" key="1">
    <citation type="submission" date="2019-05" db="EMBL/GenBank/DDBJ databases">
        <title>Another draft genome of Portunus trituberculatus and its Hox gene families provides insights of decapod evolution.</title>
        <authorList>
            <person name="Jeong J.-H."/>
            <person name="Song I."/>
            <person name="Kim S."/>
            <person name="Choi T."/>
            <person name="Kim D."/>
            <person name="Ryu S."/>
            <person name="Kim W."/>
        </authorList>
    </citation>
    <scope>NUCLEOTIDE SEQUENCE [LARGE SCALE GENOMIC DNA]</scope>
    <source>
        <tissue evidence="2">Muscle</tissue>
    </source>
</reference>
<keyword evidence="3" id="KW-1185">Reference proteome</keyword>